<dbReference type="EMBL" id="CATNWA010014471">
    <property type="protein sequence ID" value="CAI9572190.1"/>
    <property type="molecule type" value="Genomic_DNA"/>
</dbReference>
<organism evidence="1 2">
    <name type="scientific">Staurois parvus</name>
    <dbReference type="NCBI Taxonomy" id="386267"/>
    <lineage>
        <taxon>Eukaryota</taxon>
        <taxon>Metazoa</taxon>
        <taxon>Chordata</taxon>
        <taxon>Craniata</taxon>
        <taxon>Vertebrata</taxon>
        <taxon>Euteleostomi</taxon>
        <taxon>Amphibia</taxon>
        <taxon>Batrachia</taxon>
        <taxon>Anura</taxon>
        <taxon>Neobatrachia</taxon>
        <taxon>Ranoidea</taxon>
        <taxon>Ranidae</taxon>
        <taxon>Staurois</taxon>
    </lineage>
</organism>
<reference evidence="1" key="1">
    <citation type="submission" date="2023-05" db="EMBL/GenBank/DDBJ databases">
        <authorList>
            <person name="Stuckert A."/>
        </authorList>
    </citation>
    <scope>NUCLEOTIDE SEQUENCE</scope>
</reference>
<dbReference type="Proteomes" id="UP001162483">
    <property type="component" value="Unassembled WGS sequence"/>
</dbReference>
<evidence type="ECO:0000313" key="2">
    <source>
        <dbReference type="Proteomes" id="UP001162483"/>
    </source>
</evidence>
<comment type="caution">
    <text evidence="1">The sequence shown here is derived from an EMBL/GenBank/DDBJ whole genome shotgun (WGS) entry which is preliminary data.</text>
</comment>
<sequence>MRSQSGMMCMLHFHQKENPPMCIHQNVDQSLLKPCVQFFTKKMS</sequence>
<gene>
    <name evidence="1" type="ORF">SPARVUS_LOCUS7398194</name>
</gene>
<accession>A0ABN9DJX2</accession>
<proteinExistence type="predicted"/>
<protein>
    <submittedName>
        <fullName evidence="1">Uncharacterized protein</fullName>
    </submittedName>
</protein>
<keyword evidence="2" id="KW-1185">Reference proteome</keyword>
<name>A0ABN9DJX2_9NEOB</name>
<evidence type="ECO:0000313" key="1">
    <source>
        <dbReference type="EMBL" id="CAI9572190.1"/>
    </source>
</evidence>